<organism evidence="4 5">
    <name type="scientific">Rhizoclosmatium globosum</name>
    <dbReference type="NCBI Taxonomy" id="329046"/>
    <lineage>
        <taxon>Eukaryota</taxon>
        <taxon>Fungi</taxon>
        <taxon>Fungi incertae sedis</taxon>
        <taxon>Chytridiomycota</taxon>
        <taxon>Chytridiomycota incertae sedis</taxon>
        <taxon>Chytridiomycetes</taxon>
        <taxon>Chytridiales</taxon>
        <taxon>Chytriomycetaceae</taxon>
        <taxon>Rhizoclosmatium</taxon>
    </lineage>
</organism>
<dbReference type="InterPro" id="IPR013087">
    <property type="entry name" value="Znf_C2H2_type"/>
</dbReference>
<sequence length="500" mass="55002">MLNHIPFLDHRKRSQTSQQSDVVVCAPLVSSSTSPTTSTLTSMPIDTPTASLHSAASAASIAIAQTPLPHQNLFGLDSQQHQQHPSTYSSQYSSSAGFHGGLVRRDSLDSDVSLNHGFDSLAFCSPLVSHRKASLASTLSNSHSYAFSHSYSNSHLDTLAASQGFVSPLPFHSTLNPFQQQQQLYMQTPQQQHQLDQWNIDYLCRPQINQQFIPLGSSVPQVSFLDMHQPIDQQSFFMQPQHLLPSSPSIAFDSVMSTNHDSATITVSESTQQQQQPISPPTSAVASRTNLFFNFFKSKQSPLQPKKPLSGVQEGDDQKTHTTQKDSLEHDATPPLPPSIPLPDVAPVASSQYPQLTSSSTNPFSPVTSTTSSIKEEYENENDDQGEEEDQDWKPNSTSPDPTNSANPTPTSSTSNNRRTKLKSVSAPNLRANDPTDTRPRDYVCATCLNRFLRRQDLNRHEVTHQKTKGFSCPLGCGTMFGRSDALTRHLRMKKCSGVV</sequence>
<keyword evidence="5" id="KW-1185">Reference proteome</keyword>
<dbReference type="SMART" id="SM00355">
    <property type="entry name" value="ZnF_C2H2"/>
    <property type="match status" value="2"/>
</dbReference>
<comment type="caution">
    <text evidence="4">The sequence shown here is derived from an EMBL/GenBank/DDBJ whole genome shotgun (WGS) entry which is preliminary data.</text>
</comment>
<feature type="compositionally biased region" description="Polar residues" evidence="2">
    <location>
        <begin position="349"/>
        <end position="373"/>
    </location>
</feature>
<feature type="compositionally biased region" description="Low complexity" evidence="2">
    <location>
        <begin position="300"/>
        <end position="310"/>
    </location>
</feature>
<dbReference type="PROSITE" id="PS00028">
    <property type="entry name" value="ZINC_FINGER_C2H2_1"/>
    <property type="match status" value="1"/>
</dbReference>
<evidence type="ECO:0000259" key="3">
    <source>
        <dbReference type="PROSITE" id="PS50157"/>
    </source>
</evidence>
<dbReference type="PROSITE" id="PS50157">
    <property type="entry name" value="ZINC_FINGER_C2H2_2"/>
    <property type="match status" value="2"/>
</dbReference>
<dbReference type="EMBL" id="MCGO01000012">
    <property type="protein sequence ID" value="ORY48023.1"/>
    <property type="molecule type" value="Genomic_DNA"/>
</dbReference>
<dbReference type="InterPro" id="IPR036236">
    <property type="entry name" value="Znf_C2H2_sf"/>
</dbReference>
<gene>
    <name evidence="4" type="ORF">BCR33DRAFT_714473</name>
</gene>
<dbReference type="AlphaFoldDB" id="A0A1Y2CLZ7"/>
<dbReference type="Gene3D" id="3.30.160.60">
    <property type="entry name" value="Classic Zinc Finger"/>
    <property type="match status" value="1"/>
</dbReference>
<feature type="compositionally biased region" description="Basic and acidic residues" evidence="2">
    <location>
        <begin position="316"/>
        <end position="332"/>
    </location>
</feature>
<keyword evidence="1" id="KW-0862">Zinc</keyword>
<feature type="compositionally biased region" description="Acidic residues" evidence="2">
    <location>
        <begin position="378"/>
        <end position="391"/>
    </location>
</feature>
<feature type="compositionally biased region" description="Low complexity" evidence="2">
    <location>
        <begin position="395"/>
        <end position="417"/>
    </location>
</feature>
<feature type="region of interest" description="Disordered" evidence="2">
    <location>
        <begin position="300"/>
        <end position="438"/>
    </location>
</feature>
<evidence type="ECO:0000256" key="2">
    <source>
        <dbReference type="SAM" id="MobiDB-lite"/>
    </source>
</evidence>
<dbReference type="SUPFAM" id="SSF57667">
    <property type="entry name" value="beta-beta-alpha zinc fingers"/>
    <property type="match status" value="1"/>
</dbReference>
<dbReference type="STRING" id="329046.A0A1Y2CLZ7"/>
<keyword evidence="1" id="KW-0479">Metal-binding</keyword>
<evidence type="ECO:0000313" key="5">
    <source>
        <dbReference type="Proteomes" id="UP000193642"/>
    </source>
</evidence>
<protein>
    <recommendedName>
        <fullName evidence="3">C2H2-type domain-containing protein</fullName>
    </recommendedName>
</protein>
<dbReference type="Pfam" id="PF00096">
    <property type="entry name" value="zf-C2H2"/>
    <property type="match status" value="1"/>
</dbReference>
<accession>A0A1Y2CLZ7</accession>
<dbReference type="Proteomes" id="UP000193642">
    <property type="component" value="Unassembled WGS sequence"/>
</dbReference>
<feature type="domain" description="C2H2-type" evidence="3">
    <location>
        <begin position="471"/>
        <end position="493"/>
    </location>
</feature>
<keyword evidence="1" id="KW-0863">Zinc-finger</keyword>
<name>A0A1Y2CLZ7_9FUNG</name>
<evidence type="ECO:0000256" key="1">
    <source>
        <dbReference type="PROSITE-ProRule" id="PRU00042"/>
    </source>
</evidence>
<proteinExistence type="predicted"/>
<evidence type="ECO:0000313" key="4">
    <source>
        <dbReference type="EMBL" id="ORY48023.1"/>
    </source>
</evidence>
<reference evidence="4 5" key="1">
    <citation type="submission" date="2016-07" db="EMBL/GenBank/DDBJ databases">
        <title>Pervasive Adenine N6-methylation of Active Genes in Fungi.</title>
        <authorList>
            <consortium name="DOE Joint Genome Institute"/>
            <person name="Mondo S.J."/>
            <person name="Dannebaum R.O."/>
            <person name="Kuo R.C."/>
            <person name="Labutti K."/>
            <person name="Haridas S."/>
            <person name="Kuo A."/>
            <person name="Salamov A."/>
            <person name="Ahrendt S.R."/>
            <person name="Lipzen A."/>
            <person name="Sullivan W."/>
            <person name="Andreopoulos W.B."/>
            <person name="Clum A."/>
            <person name="Lindquist E."/>
            <person name="Daum C."/>
            <person name="Ramamoorthy G.K."/>
            <person name="Gryganskyi A."/>
            <person name="Culley D."/>
            <person name="Magnuson J.K."/>
            <person name="James T.Y."/>
            <person name="O'Malley M.A."/>
            <person name="Stajich J.E."/>
            <person name="Spatafora J.W."/>
            <person name="Visel A."/>
            <person name="Grigoriev I.V."/>
        </authorList>
    </citation>
    <scope>NUCLEOTIDE SEQUENCE [LARGE SCALE GENOMIC DNA]</scope>
    <source>
        <strain evidence="4 5">JEL800</strain>
    </source>
</reference>
<dbReference type="GO" id="GO:0008270">
    <property type="term" value="F:zinc ion binding"/>
    <property type="evidence" value="ECO:0007669"/>
    <property type="project" value="UniProtKB-KW"/>
</dbReference>
<feature type="domain" description="C2H2-type" evidence="3">
    <location>
        <begin position="443"/>
        <end position="470"/>
    </location>
</feature>
<dbReference type="OrthoDB" id="8922241at2759"/>